<name>A0A137P7C2_CONC2</name>
<dbReference type="OrthoDB" id="40902at2759"/>
<evidence type="ECO:0000256" key="1">
    <source>
        <dbReference type="PROSITE-ProRule" id="PRU10141"/>
    </source>
</evidence>
<dbReference type="InterPro" id="IPR011009">
    <property type="entry name" value="Kinase-like_dom_sf"/>
</dbReference>
<dbReference type="PROSITE" id="PS00107">
    <property type="entry name" value="PROTEIN_KINASE_ATP"/>
    <property type="match status" value="1"/>
</dbReference>
<gene>
    <name evidence="3" type="ORF">CONCODRAFT_78601</name>
</gene>
<dbReference type="AlphaFoldDB" id="A0A137P7C2"/>
<reference evidence="3 4" key="1">
    <citation type="journal article" date="2015" name="Genome Biol. Evol.">
        <title>Phylogenomic analyses indicate that early fungi evolved digesting cell walls of algal ancestors of land plants.</title>
        <authorList>
            <person name="Chang Y."/>
            <person name="Wang S."/>
            <person name="Sekimoto S."/>
            <person name="Aerts A.L."/>
            <person name="Choi C."/>
            <person name="Clum A."/>
            <person name="LaButti K.M."/>
            <person name="Lindquist E.A."/>
            <person name="Yee Ngan C."/>
            <person name="Ohm R.A."/>
            <person name="Salamov A.A."/>
            <person name="Grigoriev I.V."/>
            <person name="Spatafora J.W."/>
            <person name="Berbee M.L."/>
        </authorList>
    </citation>
    <scope>NUCLEOTIDE SEQUENCE [LARGE SCALE GENOMIC DNA]</scope>
    <source>
        <strain evidence="3 4">NRRL 28638</strain>
    </source>
</reference>
<keyword evidence="1" id="KW-0067">ATP-binding</keyword>
<keyword evidence="1" id="KW-0547">Nucleotide-binding</keyword>
<accession>A0A137P7C2</accession>
<keyword evidence="3" id="KW-0808">Transferase</keyword>
<feature type="domain" description="Protein kinase" evidence="2">
    <location>
        <begin position="13"/>
        <end position="250"/>
    </location>
</feature>
<keyword evidence="3" id="KW-0418">Kinase</keyword>
<dbReference type="Proteomes" id="UP000070444">
    <property type="component" value="Unassembled WGS sequence"/>
</dbReference>
<dbReference type="GO" id="GO:0004672">
    <property type="term" value="F:protein kinase activity"/>
    <property type="evidence" value="ECO:0007669"/>
    <property type="project" value="InterPro"/>
</dbReference>
<evidence type="ECO:0000313" key="4">
    <source>
        <dbReference type="Proteomes" id="UP000070444"/>
    </source>
</evidence>
<dbReference type="SUPFAM" id="SSF56112">
    <property type="entry name" value="Protein kinase-like (PK-like)"/>
    <property type="match status" value="1"/>
</dbReference>
<evidence type="ECO:0000259" key="2">
    <source>
        <dbReference type="PROSITE" id="PS50011"/>
    </source>
</evidence>
<dbReference type="EMBL" id="KQ964489">
    <property type="protein sequence ID" value="KXN70913.1"/>
    <property type="molecule type" value="Genomic_DNA"/>
</dbReference>
<dbReference type="OMA" id="FGRPPFY"/>
<organism evidence="3 4">
    <name type="scientific">Conidiobolus coronatus (strain ATCC 28846 / CBS 209.66 / NRRL 28638)</name>
    <name type="common">Delacroixia coronata</name>
    <dbReference type="NCBI Taxonomy" id="796925"/>
    <lineage>
        <taxon>Eukaryota</taxon>
        <taxon>Fungi</taxon>
        <taxon>Fungi incertae sedis</taxon>
        <taxon>Zoopagomycota</taxon>
        <taxon>Entomophthoromycotina</taxon>
        <taxon>Entomophthoromycetes</taxon>
        <taxon>Entomophthorales</taxon>
        <taxon>Ancylistaceae</taxon>
        <taxon>Conidiobolus</taxon>
    </lineage>
</organism>
<sequence length="315" mass="35618">MNPSAAPLAPCKYRTGKTLGQGTYAVVKEIETGKKYAAKVLNKKLMRGREHMARNEINVLTKVSKGHQNIITLIDYFETTNNLYLVMDLATGGELFDRICILGSFYEDKAAELVKTIVQAVAYLHKEGIVHRAYPENLLFETDSDDSPLLIADFGLSKIINPEDFYMLTTLCGTPGYMAPEIYLKKGHGQPVDMWAIDQMQAIIDAKFSFEPKEYWDPISQTAKDFISKCLVADPEDRMTADEALDHAWLKEPGEHKDEAPTQDLLPNVRRKLSTRKKSLKKIVNAVRTVNYMKQIQEALPLEEDITNQDVLHAH</sequence>
<protein>
    <submittedName>
        <fullName evidence="3">Kinase-like protein</fullName>
    </submittedName>
</protein>
<dbReference type="PROSITE" id="PS50011">
    <property type="entry name" value="PROTEIN_KINASE_DOM"/>
    <property type="match status" value="1"/>
</dbReference>
<dbReference type="InterPro" id="IPR000719">
    <property type="entry name" value="Prot_kinase_dom"/>
</dbReference>
<evidence type="ECO:0000313" key="3">
    <source>
        <dbReference type="EMBL" id="KXN70913.1"/>
    </source>
</evidence>
<dbReference type="PANTHER" id="PTHR24347">
    <property type="entry name" value="SERINE/THREONINE-PROTEIN KINASE"/>
    <property type="match status" value="1"/>
</dbReference>
<dbReference type="GO" id="GO:0005524">
    <property type="term" value="F:ATP binding"/>
    <property type="evidence" value="ECO:0007669"/>
    <property type="project" value="UniProtKB-UniRule"/>
</dbReference>
<dbReference type="STRING" id="796925.A0A137P7C2"/>
<dbReference type="InterPro" id="IPR017441">
    <property type="entry name" value="Protein_kinase_ATP_BS"/>
</dbReference>
<dbReference type="Pfam" id="PF00069">
    <property type="entry name" value="Pkinase"/>
    <property type="match status" value="1"/>
</dbReference>
<feature type="binding site" evidence="1">
    <location>
        <position position="39"/>
    </location>
    <ligand>
        <name>ATP</name>
        <dbReference type="ChEBI" id="CHEBI:30616"/>
    </ligand>
</feature>
<keyword evidence="4" id="KW-1185">Reference proteome</keyword>
<proteinExistence type="predicted"/>
<dbReference type="Gene3D" id="1.10.510.10">
    <property type="entry name" value="Transferase(Phosphotransferase) domain 1"/>
    <property type="match status" value="1"/>
</dbReference>
<dbReference type="CDD" id="cd05117">
    <property type="entry name" value="STKc_CAMK"/>
    <property type="match status" value="1"/>
</dbReference>
<dbReference type="Gene3D" id="3.30.200.20">
    <property type="entry name" value="Phosphorylase Kinase, domain 1"/>
    <property type="match status" value="1"/>
</dbReference>